<keyword evidence="4" id="KW-0671">Queuosine biosynthesis</keyword>
<dbReference type="Pfam" id="PF02547">
    <property type="entry name" value="Queuosine_synth"/>
    <property type="match status" value="1"/>
</dbReference>
<comment type="caution">
    <text evidence="5">The sequence shown here is derived from an EMBL/GenBank/DDBJ whole genome shotgun (WGS) entry which is preliminary data.</text>
</comment>
<name>A0A348WQ24_9GAMM</name>
<dbReference type="GO" id="GO:0016740">
    <property type="term" value="F:transferase activity"/>
    <property type="evidence" value="ECO:0007669"/>
    <property type="project" value="UniProtKB-KW"/>
</dbReference>
<accession>A0A348WQ24</accession>
<evidence type="ECO:0000256" key="4">
    <source>
        <dbReference type="ARBA" id="ARBA00022785"/>
    </source>
</evidence>
<evidence type="ECO:0000256" key="3">
    <source>
        <dbReference type="ARBA" id="ARBA00022691"/>
    </source>
</evidence>
<dbReference type="EMBL" id="DMUP01000176">
    <property type="protein sequence ID" value="HAR56636.1"/>
    <property type="molecule type" value="Genomic_DNA"/>
</dbReference>
<protein>
    <submittedName>
        <fullName evidence="5">tRNA preQ1(34) S-adenosylmethionine ribosyltransferase-isomerase QueA</fullName>
    </submittedName>
</protein>
<dbReference type="SUPFAM" id="SSF111337">
    <property type="entry name" value="QueA-like"/>
    <property type="match status" value="1"/>
</dbReference>
<dbReference type="Proteomes" id="UP000262878">
    <property type="component" value="Unassembled WGS sequence"/>
</dbReference>
<dbReference type="InterPro" id="IPR003699">
    <property type="entry name" value="QueA"/>
</dbReference>
<evidence type="ECO:0000256" key="1">
    <source>
        <dbReference type="ARBA" id="ARBA00022490"/>
    </source>
</evidence>
<dbReference type="GO" id="GO:0008616">
    <property type="term" value="P:tRNA queuosine(34) biosynthetic process"/>
    <property type="evidence" value="ECO:0007669"/>
    <property type="project" value="UniProtKB-KW"/>
</dbReference>
<sequence length="38" mass="4407">MSYASEGLKVSDFSFDLPDELIARYPQQQRTASRMLRV</sequence>
<organism evidence="5 6">
    <name type="scientific">Idiomarina baltica</name>
    <dbReference type="NCBI Taxonomy" id="190892"/>
    <lineage>
        <taxon>Bacteria</taxon>
        <taxon>Pseudomonadati</taxon>
        <taxon>Pseudomonadota</taxon>
        <taxon>Gammaproteobacteria</taxon>
        <taxon>Alteromonadales</taxon>
        <taxon>Idiomarinaceae</taxon>
        <taxon>Idiomarina</taxon>
    </lineage>
</organism>
<evidence type="ECO:0000256" key="2">
    <source>
        <dbReference type="ARBA" id="ARBA00022679"/>
    </source>
</evidence>
<dbReference type="GO" id="GO:0016853">
    <property type="term" value="F:isomerase activity"/>
    <property type="evidence" value="ECO:0007669"/>
    <property type="project" value="UniProtKB-KW"/>
</dbReference>
<keyword evidence="1" id="KW-0963">Cytoplasm</keyword>
<evidence type="ECO:0000313" key="6">
    <source>
        <dbReference type="Proteomes" id="UP000262878"/>
    </source>
</evidence>
<dbReference type="InterPro" id="IPR042118">
    <property type="entry name" value="QueA_dom1"/>
</dbReference>
<gene>
    <name evidence="5" type="ORF">DCR58_07620</name>
</gene>
<evidence type="ECO:0000313" key="5">
    <source>
        <dbReference type="EMBL" id="HAR56636.1"/>
    </source>
</evidence>
<feature type="non-terminal residue" evidence="5">
    <location>
        <position position="38"/>
    </location>
</feature>
<dbReference type="InterPro" id="IPR036100">
    <property type="entry name" value="QueA_sf"/>
</dbReference>
<keyword evidence="3" id="KW-0949">S-adenosyl-L-methionine</keyword>
<dbReference type="AlphaFoldDB" id="A0A348WQ24"/>
<reference evidence="5 6" key="1">
    <citation type="journal article" date="2018" name="Nat. Biotechnol.">
        <title>A standardized bacterial taxonomy based on genome phylogeny substantially revises the tree of life.</title>
        <authorList>
            <person name="Parks D.H."/>
            <person name="Chuvochina M."/>
            <person name="Waite D.W."/>
            <person name="Rinke C."/>
            <person name="Skarshewski A."/>
            <person name="Chaumeil P.A."/>
            <person name="Hugenholtz P."/>
        </authorList>
    </citation>
    <scope>NUCLEOTIDE SEQUENCE [LARGE SCALE GENOMIC DNA]</scope>
    <source>
        <strain evidence="5">UBA9360</strain>
    </source>
</reference>
<keyword evidence="2 5" id="KW-0808">Transferase</keyword>
<keyword evidence="5" id="KW-0413">Isomerase</keyword>
<proteinExistence type="predicted"/>
<dbReference type="Gene3D" id="3.40.1780.10">
    <property type="entry name" value="QueA-like"/>
    <property type="match status" value="1"/>
</dbReference>